<feature type="transmembrane region" description="Helical" evidence="11">
    <location>
        <begin position="667"/>
        <end position="689"/>
    </location>
</feature>
<dbReference type="Pfam" id="PF02014">
    <property type="entry name" value="Reeler"/>
    <property type="match status" value="1"/>
</dbReference>
<evidence type="ECO:0000256" key="6">
    <source>
        <dbReference type="ARBA" id="ARBA00022982"/>
    </source>
</evidence>
<evidence type="ECO:0000256" key="8">
    <source>
        <dbReference type="ARBA" id="ARBA00023002"/>
    </source>
</evidence>
<evidence type="ECO:0000259" key="14">
    <source>
        <dbReference type="PROSITE" id="PS51019"/>
    </source>
</evidence>
<dbReference type="PROSITE" id="PS00062">
    <property type="entry name" value="ALDOKETO_REDUCTASE_2"/>
    <property type="match status" value="1"/>
</dbReference>
<feature type="transmembrane region" description="Helical" evidence="11">
    <location>
        <begin position="808"/>
        <end position="827"/>
    </location>
</feature>
<evidence type="ECO:0000256" key="11">
    <source>
        <dbReference type="SAM" id="Phobius"/>
    </source>
</evidence>
<keyword evidence="12" id="KW-0732">Signal</keyword>
<dbReference type="Proteomes" id="UP000183832">
    <property type="component" value="Unassembled WGS sequence"/>
</dbReference>
<evidence type="ECO:0000256" key="3">
    <source>
        <dbReference type="ARBA" id="ARBA00022448"/>
    </source>
</evidence>
<dbReference type="PROSITE" id="PS51019">
    <property type="entry name" value="REELIN"/>
    <property type="match status" value="1"/>
</dbReference>
<comment type="subcellular location">
    <subcellularLocation>
        <location evidence="1">Membrane</location>
    </subcellularLocation>
</comment>
<dbReference type="PROSITE" id="PS00798">
    <property type="entry name" value="ALDOKETO_REDUCTASE_1"/>
    <property type="match status" value="1"/>
</dbReference>
<feature type="transmembrane region" description="Helical" evidence="11">
    <location>
        <begin position="745"/>
        <end position="763"/>
    </location>
</feature>
<dbReference type="GO" id="GO:0016020">
    <property type="term" value="C:membrane"/>
    <property type="evidence" value="ECO:0007669"/>
    <property type="project" value="UniProtKB-SubCell"/>
</dbReference>
<dbReference type="PRINTS" id="PR00069">
    <property type="entry name" value="ALDKETRDTASE"/>
</dbReference>
<dbReference type="PANTHER" id="PTHR43827">
    <property type="entry name" value="2,5-DIKETO-D-GLUCONIC ACID REDUCTASE"/>
    <property type="match status" value="1"/>
</dbReference>
<dbReference type="CDD" id="cd08544">
    <property type="entry name" value="Reeler"/>
    <property type="match status" value="1"/>
</dbReference>
<keyword evidence="10" id="KW-0325">Glycoprotein</keyword>
<gene>
    <name evidence="15" type="ORF">CLUMA_CG017141</name>
</gene>
<feature type="chain" id="PRO_5013176131" evidence="12">
    <location>
        <begin position="18"/>
        <end position="886"/>
    </location>
</feature>
<dbReference type="Gene3D" id="1.20.120.1770">
    <property type="match status" value="1"/>
</dbReference>
<keyword evidence="9 11" id="KW-0472">Membrane</keyword>
<dbReference type="AlphaFoldDB" id="A0A1J1IV12"/>
<feature type="transmembrane region" description="Helical" evidence="11">
    <location>
        <begin position="775"/>
        <end position="796"/>
    </location>
</feature>
<dbReference type="InterPro" id="IPR018170">
    <property type="entry name" value="Aldo/ket_reductase_CS"/>
</dbReference>
<evidence type="ECO:0000313" key="15">
    <source>
        <dbReference type="EMBL" id="CRL04023.1"/>
    </source>
</evidence>
<sequence length="886" mass="99259">MFLRVFVFLLTINFLSSTEMKELTLNTGYKIPLIGLGTYLIRGTEMTNRVIDEALEAGYRLFDTAQNYNNQHFLGKAFKELLPKHNLTRNDIFITTKFEPSTIYKTEKDYEDLVREALRNLQTDYVDLFLLHWPGVSGLPNNSTDVLKYRHEAWKALSKFKKEGLIRSIGVSNFMVKHLEDLKKECEIPPVLNQVEWHPRCYNNTLYDYCKENNIVLQAYSSLGTSSSTSLRKDPTVMKIAERIGKSPVQVLLRWATQNGVPVIPKASSKNHLVENMNLDFTIPESDMGILNNFTQNMRFDWDPNNSIDKTNGLSDNILIIASDFVTNSLALPNGAPESACATMTPQHGVEPQTSESPFRIVVPKSNINGGEIIDVTIEVDPGRTFKGFFINAKTIEDEPRVVGEFLGNDQEAISYNFRNCGGTSNTATHSENELKSGITLKWKAPENYQGSIRFHATFVQERVTFWINQLSQEIVVTPLDNAGNNIYQECLRTKSCFGLPPGCLEQENCSSFGAVIVRDGTYTFEMQSSSGAGYIAMALSFDKFMGDDSAIECAIESGVIKAYASLTRAIPQDYGARRSIVNQSAINLITSRLEDGKIYCRVQRDIRLEIDGTVFSMAEQHFLLMSSGSTASPLSIGFHDINYASSTKSLLFTEDPVEITSIARKALLVLHGSFMIAAWIGLTAFGIFSARFMKKLWTGKQIFGKDVWFVIHSSSMALTWILTIIAIILIWIDVGEFKFSTHSLLGIIAASLCFIQPISAFFRPAPDDKARPIFNFMHGSVGKLAQLLAVITIFFATQMDRANLPDWTKYVLISYVVAYLIFYAMLNNLAIVSDIKAHQNSLKGAERPQSSTPPLAFPRRIIFILFSIAMLGFVITLINIFALNV</sequence>
<dbReference type="EMBL" id="CVRI01000061">
    <property type="protein sequence ID" value="CRL04023.1"/>
    <property type="molecule type" value="Genomic_DNA"/>
</dbReference>
<dbReference type="InterPro" id="IPR006593">
    <property type="entry name" value="Cyt_b561/ferric_Rdtase_TM"/>
</dbReference>
<dbReference type="InterPro" id="IPR023210">
    <property type="entry name" value="NADP_OxRdtase_dom"/>
</dbReference>
<dbReference type="STRING" id="568069.A0A1J1IV12"/>
<dbReference type="Gene3D" id="3.20.20.100">
    <property type="entry name" value="NADP-dependent oxidoreductase domain"/>
    <property type="match status" value="1"/>
</dbReference>
<keyword evidence="6" id="KW-0249">Electron transport</keyword>
<name>A0A1J1IV12_9DIPT</name>
<dbReference type="CDD" id="cd09628">
    <property type="entry name" value="DOMON_SDR_2_like"/>
    <property type="match status" value="1"/>
</dbReference>
<protein>
    <submittedName>
        <fullName evidence="15">CLUMA_CG017141, isoform A</fullName>
    </submittedName>
</protein>
<comment type="similarity">
    <text evidence="2">Belongs to the aldo/keto reductase family.</text>
</comment>
<evidence type="ECO:0000256" key="10">
    <source>
        <dbReference type="ARBA" id="ARBA00023180"/>
    </source>
</evidence>
<dbReference type="InterPro" id="IPR020471">
    <property type="entry name" value="AKR"/>
</dbReference>
<feature type="domain" description="Cytochrome b561" evidence="13">
    <location>
        <begin position="634"/>
        <end position="833"/>
    </location>
</feature>
<dbReference type="Pfam" id="PF03188">
    <property type="entry name" value="Cytochrom_B561"/>
    <property type="match status" value="1"/>
</dbReference>
<proteinExistence type="inferred from homology"/>
<dbReference type="InterPro" id="IPR002861">
    <property type="entry name" value="Reeler_dom"/>
</dbReference>
<keyword evidence="7 11" id="KW-1133">Transmembrane helix</keyword>
<keyword evidence="8" id="KW-0560">Oxidoreductase</keyword>
<evidence type="ECO:0000256" key="9">
    <source>
        <dbReference type="ARBA" id="ARBA00023136"/>
    </source>
</evidence>
<feature type="transmembrane region" description="Helical" evidence="11">
    <location>
        <begin position="862"/>
        <end position="883"/>
    </location>
</feature>
<evidence type="ECO:0000256" key="5">
    <source>
        <dbReference type="ARBA" id="ARBA00022857"/>
    </source>
</evidence>
<evidence type="ECO:0000256" key="2">
    <source>
        <dbReference type="ARBA" id="ARBA00007905"/>
    </source>
</evidence>
<keyword evidence="5" id="KW-0521">NADP</keyword>
<dbReference type="PANTHER" id="PTHR43827:SF3">
    <property type="entry name" value="NADP-DEPENDENT OXIDOREDUCTASE DOMAIN-CONTAINING PROTEIN"/>
    <property type="match status" value="1"/>
</dbReference>
<dbReference type="Pfam" id="PF00248">
    <property type="entry name" value="Aldo_ket_red"/>
    <property type="match status" value="1"/>
</dbReference>
<evidence type="ECO:0000259" key="13">
    <source>
        <dbReference type="PROSITE" id="PS50939"/>
    </source>
</evidence>
<feature type="domain" description="Reelin" evidence="14">
    <location>
        <begin position="322"/>
        <end position="490"/>
    </location>
</feature>
<keyword evidence="4 11" id="KW-0812">Transmembrane</keyword>
<organism evidence="15 16">
    <name type="scientific">Clunio marinus</name>
    <dbReference type="NCBI Taxonomy" id="568069"/>
    <lineage>
        <taxon>Eukaryota</taxon>
        <taxon>Metazoa</taxon>
        <taxon>Ecdysozoa</taxon>
        <taxon>Arthropoda</taxon>
        <taxon>Hexapoda</taxon>
        <taxon>Insecta</taxon>
        <taxon>Pterygota</taxon>
        <taxon>Neoptera</taxon>
        <taxon>Endopterygota</taxon>
        <taxon>Diptera</taxon>
        <taxon>Nematocera</taxon>
        <taxon>Chironomoidea</taxon>
        <taxon>Chironomidae</taxon>
        <taxon>Clunio</taxon>
    </lineage>
</organism>
<dbReference type="OrthoDB" id="6372137at2759"/>
<feature type="signal peptide" evidence="12">
    <location>
        <begin position="1"/>
        <end position="17"/>
    </location>
</feature>
<reference evidence="15 16" key="1">
    <citation type="submission" date="2015-04" db="EMBL/GenBank/DDBJ databases">
        <authorList>
            <person name="Syromyatnikov M.Y."/>
            <person name="Popov V.N."/>
        </authorList>
    </citation>
    <scope>NUCLEOTIDE SEQUENCE [LARGE SCALE GENOMIC DNA]</scope>
</reference>
<dbReference type="Gene3D" id="2.60.40.4060">
    <property type="entry name" value="Reeler domain"/>
    <property type="match status" value="1"/>
</dbReference>
<dbReference type="SMART" id="SM00665">
    <property type="entry name" value="B561"/>
    <property type="match status" value="1"/>
</dbReference>
<dbReference type="CDD" id="cd08760">
    <property type="entry name" value="Cyt_b561_FRRS1_like"/>
    <property type="match status" value="1"/>
</dbReference>
<dbReference type="SUPFAM" id="SSF51430">
    <property type="entry name" value="NAD(P)-linked oxidoreductase"/>
    <property type="match status" value="1"/>
</dbReference>
<dbReference type="FunFam" id="3.20.20.100:FF:000002">
    <property type="entry name" value="2,5-diketo-D-gluconic acid reductase A"/>
    <property type="match status" value="1"/>
</dbReference>
<dbReference type="InterPro" id="IPR036812">
    <property type="entry name" value="NAD(P)_OxRdtase_dom_sf"/>
</dbReference>
<dbReference type="PROSITE" id="PS50939">
    <property type="entry name" value="CYTOCHROME_B561"/>
    <property type="match status" value="1"/>
</dbReference>
<dbReference type="GO" id="GO:0016616">
    <property type="term" value="F:oxidoreductase activity, acting on the CH-OH group of donors, NAD or NADP as acceptor"/>
    <property type="evidence" value="ECO:0007669"/>
    <property type="project" value="UniProtKB-ARBA"/>
</dbReference>
<evidence type="ECO:0000256" key="1">
    <source>
        <dbReference type="ARBA" id="ARBA00004370"/>
    </source>
</evidence>
<evidence type="ECO:0000256" key="4">
    <source>
        <dbReference type="ARBA" id="ARBA00022692"/>
    </source>
</evidence>
<evidence type="ECO:0000313" key="16">
    <source>
        <dbReference type="Proteomes" id="UP000183832"/>
    </source>
</evidence>
<keyword evidence="16" id="KW-1185">Reference proteome</keyword>
<keyword evidence="3" id="KW-0813">Transport</keyword>
<accession>A0A1J1IV12</accession>
<feature type="transmembrane region" description="Helical" evidence="11">
    <location>
        <begin position="710"/>
        <end position="733"/>
    </location>
</feature>
<dbReference type="InterPro" id="IPR042307">
    <property type="entry name" value="Reeler_sf"/>
</dbReference>
<evidence type="ECO:0000256" key="7">
    <source>
        <dbReference type="ARBA" id="ARBA00022989"/>
    </source>
</evidence>
<evidence type="ECO:0000256" key="12">
    <source>
        <dbReference type="SAM" id="SignalP"/>
    </source>
</evidence>